<dbReference type="PANTHER" id="PTHR33908">
    <property type="entry name" value="MANNOSYLTRANSFERASE YKCB-RELATED"/>
    <property type="match status" value="1"/>
</dbReference>
<gene>
    <name evidence="10" type="ORF">NCTC13316_00794</name>
</gene>
<evidence type="ECO:0000256" key="1">
    <source>
        <dbReference type="ARBA" id="ARBA00004651"/>
    </source>
</evidence>
<evidence type="ECO:0000256" key="6">
    <source>
        <dbReference type="ARBA" id="ARBA00022989"/>
    </source>
</evidence>
<dbReference type="InterPro" id="IPR038731">
    <property type="entry name" value="RgtA/B/C-like"/>
</dbReference>
<sequence>MTKLATHVKTYLLNNPKLFFLLFFVITFLARLCFRSSLLELDEAEQVIWAQQLLSGYPNQPPLYSWLQYLLFQLLGVNLISLALLKYSLLLGCVYCYYLICKFYCSDKLLALSATAAWSLISSISLDLLKDNTHSILALLTACITWYWFITNTKSPINWYLRLGIIIGFGLLSKFNYLLFLTLFLISVTLQKEYRLKLLNRRVFFTILLVIITALPYGKWLIHNYHVGLHAVYKLAPEQKTLFDGFINLLSASLFFIVPVLTISYLFFPLPFKIKRSAANDLLLHYHILYFPVIVFIVLSAGVHDFETRWLIPILFLIPLVFFSYLKPNASLAIYSKRFILFCLFVQFIFLLILSYRSYFGHNKRQSIPIVEIAKTYKTNAQKIDFLVSDSHWLLGNMKLQFKNAQSYLINQGITIPSGASLLLWEGQTMPYWAEQLIKQAKPTNIHWIRNKKTDRIVAGQALINFNVPDKQIT</sequence>
<feature type="transmembrane region" description="Helical" evidence="8">
    <location>
        <begin position="339"/>
        <end position="359"/>
    </location>
</feature>
<evidence type="ECO:0000256" key="7">
    <source>
        <dbReference type="ARBA" id="ARBA00023136"/>
    </source>
</evidence>
<dbReference type="AlphaFoldDB" id="A0A378JJ37"/>
<dbReference type="Pfam" id="PF13231">
    <property type="entry name" value="PMT_2"/>
    <property type="match status" value="1"/>
</dbReference>
<dbReference type="GO" id="GO:0009103">
    <property type="term" value="P:lipopolysaccharide biosynthetic process"/>
    <property type="evidence" value="ECO:0007669"/>
    <property type="project" value="UniProtKB-ARBA"/>
</dbReference>
<dbReference type="EMBL" id="UGOD01000001">
    <property type="protein sequence ID" value="STX50708.1"/>
    <property type="molecule type" value="Genomic_DNA"/>
</dbReference>
<dbReference type="GO" id="GO:0016763">
    <property type="term" value="F:pentosyltransferase activity"/>
    <property type="evidence" value="ECO:0007669"/>
    <property type="project" value="TreeGrafter"/>
</dbReference>
<feature type="transmembrane region" description="Helical" evidence="8">
    <location>
        <begin position="136"/>
        <end position="153"/>
    </location>
</feature>
<proteinExistence type="predicted"/>
<keyword evidence="2" id="KW-1003">Cell membrane</keyword>
<evidence type="ECO:0000313" key="10">
    <source>
        <dbReference type="EMBL" id="STX50708.1"/>
    </source>
</evidence>
<comment type="subcellular location">
    <subcellularLocation>
        <location evidence="1">Cell membrane</location>
        <topology evidence="1">Multi-pass membrane protein</topology>
    </subcellularLocation>
</comment>
<name>A0A378JJ37_9GAMM</name>
<organism evidence="10 11">
    <name type="scientific">Legionella busanensis</name>
    <dbReference type="NCBI Taxonomy" id="190655"/>
    <lineage>
        <taxon>Bacteria</taxon>
        <taxon>Pseudomonadati</taxon>
        <taxon>Pseudomonadota</taxon>
        <taxon>Gammaproteobacteria</taxon>
        <taxon>Legionellales</taxon>
        <taxon>Legionellaceae</taxon>
        <taxon>Legionella</taxon>
    </lineage>
</organism>
<keyword evidence="5 8" id="KW-0812">Transmembrane</keyword>
<feature type="transmembrane region" description="Helical" evidence="8">
    <location>
        <begin position="159"/>
        <end position="190"/>
    </location>
</feature>
<feature type="transmembrane region" description="Helical" evidence="8">
    <location>
        <begin position="87"/>
        <end position="105"/>
    </location>
</feature>
<protein>
    <recommendedName>
        <fullName evidence="9">Glycosyltransferase RgtA/B/C/D-like domain-containing protein</fullName>
    </recommendedName>
</protein>
<evidence type="ECO:0000256" key="3">
    <source>
        <dbReference type="ARBA" id="ARBA00022676"/>
    </source>
</evidence>
<keyword evidence="7 8" id="KW-0472">Membrane</keyword>
<reference evidence="10 11" key="1">
    <citation type="submission" date="2018-06" db="EMBL/GenBank/DDBJ databases">
        <authorList>
            <consortium name="Pathogen Informatics"/>
            <person name="Doyle S."/>
        </authorList>
    </citation>
    <scope>NUCLEOTIDE SEQUENCE [LARGE SCALE GENOMIC DNA]</scope>
    <source>
        <strain evidence="10 11">NCTC13316</strain>
    </source>
</reference>
<evidence type="ECO:0000256" key="2">
    <source>
        <dbReference type="ARBA" id="ARBA00022475"/>
    </source>
</evidence>
<feature type="transmembrane region" description="Helical" evidence="8">
    <location>
        <begin position="282"/>
        <end position="304"/>
    </location>
</feature>
<evidence type="ECO:0000256" key="8">
    <source>
        <dbReference type="SAM" id="Phobius"/>
    </source>
</evidence>
<dbReference type="OrthoDB" id="9153955at2"/>
<feature type="transmembrane region" description="Helical" evidence="8">
    <location>
        <begin position="310"/>
        <end position="327"/>
    </location>
</feature>
<evidence type="ECO:0000256" key="5">
    <source>
        <dbReference type="ARBA" id="ARBA00022692"/>
    </source>
</evidence>
<feature type="domain" description="Glycosyltransferase RgtA/B/C/D-like" evidence="9">
    <location>
        <begin position="60"/>
        <end position="220"/>
    </location>
</feature>
<dbReference type="GO" id="GO:0005886">
    <property type="term" value="C:plasma membrane"/>
    <property type="evidence" value="ECO:0007669"/>
    <property type="project" value="UniProtKB-SubCell"/>
</dbReference>
<dbReference type="PANTHER" id="PTHR33908:SF11">
    <property type="entry name" value="MEMBRANE PROTEIN"/>
    <property type="match status" value="1"/>
</dbReference>
<keyword evidence="3" id="KW-0328">Glycosyltransferase</keyword>
<evidence type="ECO:0000259" key="9">
    <source>
        <dbReference type="Pfam" id="PF13231"/>
    </source>
</evidence>
<keyword evidence="6 8" id="KW-1133">Transmembrane helix</keyword>
<keyword evidence="11" id="KW-1185">Reference proteome</keyword>
<dbReference type="RefSeq" id="WP_115330407.1">
    <property type="nucleotide sequence ID" value="NZ_CAAAHP010000004.1"/>
</dbReference>
<evidence type="ECO:0000313" key="11">
    <source>
        <dbReference type="Proteomes" id="UP000254794"/>
    </source>
</evidence>
<feature type="transmembrane region" description="Helical" evidence="8">
    <location>
        <begin position="242"/>
        <end position="270"/>
    </location>
</feature>
<evidence type="ECO:0000256" key="4">
    <source>
        <dbReference type="ARBA" id="ARBA00022679"/>
    </source>
</evidence>
<feature type="transmembrane region" description="Helical" evidence="8">
    <location>
        <begin position="202"/>
        <end position="222"/>
    </location>
</feature>
<dbReference type="Proteomes" id="UP000254794">
    <property type="component" value="Unassembled WGS sequence"/>
</dbReference>
<dbReference type="InterPro" id="IPR050297">
    <property type="entry name" value="LipidA_mod_glycosyltrf_83"/>
</dbReference>
<keyword evidence="4" id="KW-0808">Transferase</keyword>
<accession>A0A378JJ37</accession>